<dbReference type="InterPro" id="IPR054722">
    <property type="entry name" value="PolX-like_BBD"/>
</dbReference>
<proteinExistence type="predicted"/>
<dbReference type="Pfam" id="PF07727">
    <property type="entry name" value="RVT_2"/>
    <property type="match status" value="1"/>
</dbReference>
<keyword evidence="19" id="KW-0511">Multifunctional enzyme</keyword>
<evidence type="ECO:0000256" key="22">
    <source>
        <dbReference type="SAM" id="MobiDB-lite"/>
    </source>
</evidence>
<keyword evidence="16" id="KW-0808">Transferase</keyword>
<keyword evidence="12" id="KW-0460">Magnesium</keyword>
<evidence type="ECO:0000256" key="10">
    <source>
        <dbReference type="ARBA" id="ARBA00022801"/>
    </source>
</evidence>
<evidence type="ECO:0000256" key="3">
    <source>
        <dbReference type="ARBA" id="ARBA00022612"/>
    </source>
</evidence>
<evidence type="ECO:0000313" key="24">
    <source>
        <dbReference type="EMBL" id="KAF5314202.1"/>
    </source>
</evidence>
<feature type="region of interest" description="Disordered" evidence="22">
    <location>
        <begin position="824"/>
        <end position="921"/>
    </location>
</feature>
<dbReference type="GO" id="GO:0005524">
    <property type="term" value="F:ATP binding"/>
    <property type="evidence" value="ECO:0007669"/>
    <property type="project" value="UniProtKB-KW"/>
</dbReference>
<accession>A0A8H5EVU1</accession>
<dbReference type="Pfam" id="PF25597">
    <property type="entry name" value="SH3_retrovirus"/>
    <property type="match status" value="1"/>
</dbReference>
<evidence type="ECO:0000259" key="23">
    <source>
        <dbReference type="PROSITE" id="PS50994"/>
    </source>
</evidence>
<evidence type="ECO:0000256" key="17">
    <source>
        <dbReference type="ARBA" id="ARBA00023113"/>
    </source>
</evidence>
<evidence type="ECO:0000256" key="6">
    <source>
        <dbReference type="ARBA" id="ARBA00022722"/>
    </source>
</evidence>
<evidence type="ECO:0000256" key="15">
    <source>
        <dbReference type="ARBA" id="ARBA00022918"/>
    </source>
</evidence>
<dbReference type="InterPro" id="IPR013103">
    <property type="entry name" value="RVT_2"/>
</dbReference>
<keyword evidence="15" id="KW-0695">RNA-directed DNA polymerase</keyword>
<comment type="catalytic activity">
    <reaction evidence="21">
        <text>DNA(n) + a 2'-deoxyribonucleoside 5'-triphosphate = DNA(n+1) + diphosphate</text>
        <dbReference type="Rhea" id="RHEA:22508"/>
        <dbReference type="Rhea" id="RHEA-COMP:17339"/>
        <dbReference type="Rhea" id="RHEA-COMP:17340"/>
        <dbReference type="ChEBI" id="CHEBI:33019"/>
        <dbReference type="ChEBI" id="CHEBI:61560"/>
        <dbReference type="ChEBI" id="CHEBI:173112"/>
        <dbReference type="EC" id="2.7.7.7"/>
    </reaction>
</comment>
<dbReference type="PROSITE" id="PS50994">
    <property type="entry name" value="INTEGRASE"/>
    <property type="match status" value="1"/>
</dbReference>
<dbReference type="GO" id="GO:0015074">
    <property type="term" value="P:DNA integration"/>
    <property type="evidence" value="ECO:0007669"/>
    <property type="project" value="UniProtKB-KW"/>
</dbReference>
<keyword evidence="2" id="KW-0815">Transposition</keyword>
<evidence type="ECO:0000313" key="25">
    <source>
        <dbReference type="Proteomes" id="UP000559256"/>
    </source>
</evidence>
<evidence type="ECO:0000256" key="9">
    <source>
        <dbReference type="ARBA" id="ARBA00022759"/>
    </source>
</evidence>
<dbReference type="OrthoDB" id="7691805at2759"/>
<dbReference type="InterPro" id="IPR039537">
    <property type="entry name" value="Retrotran_Ty1/copia-like"/>
</dbReference>
<keyword evidence="10" id="KW-0378">Hydrolase</keyword>
<keyword evidence="6" id="KW-0540">Nuclease</keyword>
<name>A0A8H5EVU1_9AGAR</name>
<evidence type="ECO:0000256" key="11">
    <source>
        <dbReference type="ARBA" id="ARBA00022840"/>
    </source>
</evidence>
<evidence type="ECO:0000256" key="14">
    <source>
        <dbReference type="ARBA" id="ARBA00022908"/>
    </source>
</evidence>
<evidence type="ECO:0000256" key="13">
    <source>
        <dbReference type="ARBA" id="ARBA00022884"/>
    </source>
</evidence>
<evidence type="ECO:0000256" key="18">
    <source>
        <dbReference type="ARBA" id="ARBA00023172"/>
    </source>
</evidence>
<dbReference type="SUPFAM" id="SSF53098">
    <property type="entry name" value="Ribonuclease H-like"/>
    <property type="match status" value="1"/>
</dbReference>
<evidence type="ECO:0000256" key="1">
    <source>
        <dbReference type="ARBA" id="ARBA00002180"/>
    </source>
</evidence>
<dbReference type="InterPro" id="IPR036397">
    <property type="entry name" value="RNaseH_sf"/>
</dbReference>
<evidence type="ECO:0000256" key="4">
    <source>
        <dbReference type="ARBA" id="ARBA00022670"/>
    </source>
</evidence>
<keyword evidence="14" id="KW-0229">DNA integration</keyword>
<keyword evidence="8" id="KW-0547">Nucleotide-binding</keyword>
<sequence length="1186" mass="133123">MSTAEDLFLHLDPEELDALFVISIFTTSFCTVDPETMSNSGTQNPIGNPSNFTTIQELPDDAKFNGENYVSWKESMEMRGKLKGLHLYWEGQVTEPKDLTVPEDKLQPTPVSSRKPNYLEYEIRESVAYLTIWDNVKNPDSLGYSGGKKSNELWKFLADEYTLVSHLARQRREEALRTCRYESGDVTGENGYVVKFRTLRKQATDVGAKIDEVQFLTMFLDSFPRTTEWIPVVGSLLTDKSVTFNVAAGRLQEHMRLMGGSGGGGSIQGLDKTKALQAQVLELTEKVNALQTSRKGSGPANPDLLCSNPKCKRRGHTIENCFREGGGKQGQYPAWWKGKKDVPVPSANNTTASTCDDSPTILALSTTVQRTTTIPLPHDPIRIIADSGATHHFFRQKSSFITYSLHADKGGSSHENAEFDIVGRGDVKVEVMYGGVTYHLLFRDAFHAPNVSNNLMSTGTLDRLGWTAALGKGRMVFKQPNGKETFEAVLDGGVYVMDAKLIKPNTALAAQLPADIRYLHRASGHIMPERIEMAYDLVDGIPKVKGTWKVMGTCEDCRKAHTDKQAHPDSTETITEANFRWYLDIWGPAQVVSVGGHLYALFGTDAGTSRDMVDFLKDRTAATLIEKLEIRRATAETQTGKPLKSIRTDNAPEWRSQAFQVWTSSHGIIHEFTAPYTSPSNGKAERGIGAMLNGTRAMLFDANLSARWWAQAMATYIYVKNIMPNTRQIVPEERWTGQRQNVSHLVPFGSVGFAHIPAKSGRGKLDPRGFKCQMVGYDRRKVYVVKRWENEELYRTSDVVFEKSDGHWVSALEGENEDVLFLEPTPKPDSPIVAQTPINSDPKTPNPTSLTPLTPLTPTPATDSEQPIPNSPQQKRNRRTQAEIWGTVPTRSSTRSRNLTQDFIQSKEYEERESEAQDRGEEWAKDNDNTIELLPEFDEEDNPTAFTANLEPVIEPENTWVPNSYAEAMKRPDLWMKPMEKELMKLDSRKAFTPVPRPKDAKVITTRWVYALRLDGNGKITERRARLVVRGYDQVKGVHYDDTWAIVARYESERFAIAIAAYEGLDLWSGDFTGAYLNAKPQGVNYLTLPDGFQDRYSLRDGNETVLLMNINIYGSMDAGNNWFKLLDKRYREMGFKSNPADPCVRYRRTPLGSTITVTYTGDVTGISTTAEDGKRTRKEIAEQFD</sequence>
<dbReference type="PANTHER" id="PTHR42648">
    <property type="entry name" value="TRANSPOSASE, PUTATIVE-RELATED"/>
    <property type="match status" value="1"/>
</dbReference>
<dbReference type="AlphaFoldDB" id="A0A8H5EVU1"/>
<feature type="compositionally biased region" description="Basic and acidic residues" evidence="22">
    <location>
        <begin position="905"/>
        <end position="921"/>
    </location>
</feature>
<dbReference type="GO" id="GO:0003723">
    <property type="term" value="F:RNA binding"/>
    <property type="evidence" value="ECO:0007669"/>
    <property type="project" value="UniProtKB-KW"/>
</dbReference>
<comment type="catalytic activity">
    <reaction evidence="20">
        <text>DNA(n) + a 2'-deoxyribonucleoside 5'-triphosphate = DNA(n+1) + diphosphate</text>
        <dbReference type="Rhea" id="RHEA:22508"/>
        <dbReference type="Rhea" id="RHEA-COMP:17339"/>
        <dbReference type="Rhea" id="RHEA-COMP:17340"/>
        <dbReference type="ChEBI" id="CHEBI:33019"/>
        <dbReference type="ChEBI" id="CHEBI:61560"/>
        <dbReference type="ChEBI" id="CHEBI:173112"/>
        <dbReference type="EC" id="2.7.7.49"/>
    </reaction>
</comment>
<evidence type="ECO:0000256" key="8">
    <source>
        <dbReference type="ARBA" id="ARBA00022741"/>
    </source>
</evidence>
<dbReference type="Gene3D" id="3.30.420.10">
    <property type="entry name" value="Ribonuclease H-like superfamily/Ribonuclease H"/>
    <property type="match status" value="1"/>
</dbReference>
<keyword evidence="9" id="KW-0255">Endonuclease</keyword>
<keyword evidence="18" id="KW-0233">DNA recombination</keyword>
<evidence type="ECO:0000256" key="2">
    <source>
        <dbReference type="ARBA" id="ARBA00022578"/>
    </source>
</evidence>
<keyword evidence="16" id="KW-0239">DNA-directed DNA polymerase</keyword>
<reference evidence="24 25" key="1">
    <citation type="journal article" date="2020" name="ISME J.">
        <title>Uncovering the hidden diversity of litter-decomposition mechanisms in mushroom-forming fungi.</title>
        <authorList>
            <person name="Floudas D."/>
            <person name="Bentzer J."/>
            <person name="Ahren D."/>
            <person name="Johansson T."/>
            <person name="Persson P."/>
            <person name="Tunlid A."/>
        </authorList>
    </citation>
    <scope>NUCLEOTIDE SEQUENCE [LARGE SCALE GENOMIC DNA]</scope>
    <source>
        <strain evidence="24 25">CBS 291.85</strain>
    </source>
</reference>
<evidence type="ECO:0000256" key="5">
    <source>
        <dbReference type="ARBA" id="ARBA00022695"/>
    </source>
</evidence>
<dbReference type="InterPro" id="IPR001584">
    <property type="entry name" value="Integrase_cat-core"/>
</dbReference>
<evidence type="ECO:0000256" key="21">
    <source>
        <dbReference type="ARBA" id="ARBA00049244"/>
    </source>
</evidence>
<dbReference type="GO" id="GO:0006508">
    <property type="term" value="P:proteolysis"/>
    <property type="evidence" value="ECO:0007669"/>
    <property type="project" value="UniProtKB-KW"/>
</dbReference>
<keyword evidence="25" id="KW-1185">Reference proteome</keyword>
<evidence type="ECO:0000256" key="16">
    <source>
        <dbReference type="ARBA" id="ARBA00022932"/>
    </source>
</evidence>
<feature type="compositionally biased region" description="Low complexity" evidence="22">
    <location>
        <begin position="842"/>
        <end position="862"/>
    </location>
</feature>
<protein>
    <recommendedName>
        <fullName evidence="23">Integrase catalytic domain-containing protein</fullName>
    </recommendedName>
</protein>
<evidence type="ECO:0000256" key="19">
    <source>
        <dbReference type="ARBA" id="ARBA00023268"/>
    </source>
</evidence>
<keyword evidence="13" id="KW-0694">RNA-binding</keyword>
<dbReference type="PANTHER" id="PTHR42648:SF11">
    <property type="entry name" value="TRANSPOSON TY4-P GAG-POL POLYPROTEIN"/>
    <property type="match status" value="1"/>
</dbReference>
<feature type="compositionally biased region" description="Polar residues" evidence="22">
    <location>
        <begin position="863"/>
        <end position="874"/>
    </location>
</feature>
<organism evidence="24 25">
    <name type="scientific">Tetrapyrgos nigripes</name>
    <dbReference type="NCBI Taxonomy" id="182062"/>
    <lineage>
        <taxon>Eukaryota</taxon>
        <taxon>Fungi</taxon>
        <taxon>Dikarya</taxon>
        <taxon>Basidiomycota</taxon>
        <taxon>Agaricomycotina</taxon>
        <taxon>Agaricomycetes</taxon>
        <taxon>Agaricomycetidae</taxon>
        <taxon>Agaricales</taxon>
        <taxon>Marasmiineae</taxon>
        <taxon>Marasmiaceae</taxon>
        <taxon>Tetrapyrgos</taxon>
    </lineage>
</organism>
<dbReference type="GO" id="GO:0006310">
    <property type="term" value="P:DNA recombination"/>
    <property type="evidence" value="ECO:0007669"/>
    <property type="project" value="UniProtKB-KW"/>
</dbReference>
<keyword evidence="11" id="KW-0067">ATP-binding</keyword>
<dbReference type="EMBL" id="JAACJM010000512">
    <property type="protein sequence ID" value="KAF5314202.1"/>
    <property type="molecule type" value="Genomic_DNA"/>
</dbReference>
<dbReference type="GO" id="GO:0005634">
    <property type="term" value="C:nucleus"/>
    <property type="evidence" value="ECO:0007669"/>
    <property type="project" value="UniProtKB-ARBA"/>
</dbReference>
<feature type="compositionally biased region" description="Polar residues" evidence="22">
    <location>
        <begin position="889"/>
        <end position="904"/>
    </location>
</feature>
<dbReference type="GO" id="GO:0003964">
    <property type="term" value="F:RNA-directed DNA polymerase activity"/>
    <property type="evidence" value="ECO:0007669"/>
    <property type="project" value="UniProtKB-KW"/>
</dbReference>
<gene>
    <name evidence="24" type="ORF">D9758_018946</name>
</gene>
<evidence type="ECO:0000256" key="7">
    <source>
        <dbReference type="ARBA" id="ARBA00022723"/>
    </source>
</evidence>
<dbReference type="GO" id="GO:0046872">
    <property type="term" value="F:metal ion binding"/>
    <property type="evidence" value="ECO:0007669"/>
    <property type="project" value="UniProtKB-KW"/>
</dbReference>
<keyword evidence="7" id="KW-0479">Metal-binding</keyword>
<dbReference type="GO" id="GO:0003887">
    <property type="term" value="F:DNA-directed DNA polymerase activity"/>
    <property type="evidence" value="ECO:0007669"/>
    <property type="project" value="UniProtKB-KW"/>
</dbReference>
<evidence type="ECO:0000256" key="20">
    <source>
        <dbReference type="ARBA" id="ARBA00048173"/>
    </source>
</evidence>
<keyword evidence="4" id="KW-0645">Protease</keyword>
<dbReference type="GO" id="GO:0004519">
    <property type="term" value="F:endonuclease activity"/>
    <property type="evidence" value="ECO:0007669"/>
    <property type="project" value="UniProtKB-KW"/>
</dbReference>
<dbReference type="GO" id="GO:0032196">
    <property type="term" value="P:transposition"/>
    <property type="evidence" value="ECO:0007669"/>
    <property type="project" value="UniProtKB-KW"/>
</dbReference>
<dbReference type="Proteomes" id="UP000559256">
    <property type="component" value="Unassembled WGS sequence"/>
</dbReference>
<comment type="function">
    <text evidence="1">The aspartyl protease (PR) mediates the proteolytic cleavages of the Gag and Gag-Pol polyproteins after assembly of the VLP.</text>
</comment>
<comment type="caution">
    <text evidence="24">The sequence shown here is derived from an EMBL/GenBank/DDBJ whole genome shotgun (WGS) entry which is preliminary data.</text>
</comment>
<dbReference type="GO" id="GO:0008233">
    <property type="term" value="F:peptidase activity"/>
    <property type="evidence" value="ECO:0007669"/>
    <property type="project" value="UniProtKB-KW"/>
</dbReference>
<evidence type="ECO:0000256" key="12">
    <source>
        <dbReference type="ARBA" id="ARBA00022842"/>
    </source>
</evidence>
<feature type="domain" description="Integrase catalytic" evidence="23">
    <location>
        <begin position="564"/>
        <end position="739"/>
    </location>
</feature>
<keyword evidence="3" id="KW-1188">Viral release from host cell</keyword>
<keyword evidence="5" id="KW-0548">Nucleotidyltransferase</keyword>
<keyword evidence="17" id="KW-0917">Virion maturation</keyword>
<dbReference type="InterPro" id="IPR057670">
    <property type="entry name" value="SH3_retrovirus"/>
</dbReference>
<dbReference type="InterPro" id="IPR012337">
    <property type="entry name" value="RNaseH-like_sf"/>
</dbReference>
<dbReference type="Pfam" id="PF22936">
    <property type="entry name" value="Pol_BBD"/>
    <property type="match status" value="1"/>
</dbReference>